<evidence type="ECO:0000313" key="10">
    <source>
        <dbReference type="Proteomes" id="UP000295198"/>
    </source>
</evidence>
<reference evidence="9 10" key="1">
    <citation type="submission" date="2019-01" db="EMBL/GenBank/DDBJ databases">
        <title>Nocardioides guangzhouensis sp. nov., an actinobacterium isolated from soil.</title>
        <authorList>
            <person name="Fu Y."/>
            <person name="Cai Y."/>
            <person name="Lin Z."/>
            <person name="Chen P."/>
        </authorList>
    </citation>
    <scope>NUCLEOTIDE SEQUENCE [LARGE SCALE GENOMIC DNA]</scope>
    <source>
        <strain evidence="9 10">130</strain>
    </source>
</reference>
<evidence type="ECO:0000256" key="1">
    <source>
        <dbReference type="ARBA" id="ARBA00022475"/>
    </source>
</evidence>
<protein>
    <recommendedName>
        <fullName evidence="7">Cell division protein CrgA</fullName>
    </recommendedName>
</protein>
<keyword evidence="2 7" id="KW-0132">Cell division</keyword>
<keyword evidence="1 7" id="KW-1003">Cell membrane</keyword>
<sequence length="223" mass="24509">MAGGPVVGFGGRIRRAVRRIVPSGRVSAVTGALAIRHRHATTLTGARKNQESATQQIKEKLVSKPKAKQEMMERTREPIFSLRFVIALLLIAAGIAYVVLYTLYVRDLRDYDTTFPKPKGGAPDALFPWMSSLDSWNWVIGFGLIFVGLALTAHPKTPLGRGKGVIVGMLGCFLIGLIWICTFYVFADKPEGEIWLLGDLGQLNLLVGIGFMAVGFTFATRWE</sequence>
<feature type="transmembrane region" description="Helical" evidence="7">
    <location>
        <begin position="80"/>
        <end position="104"/>
    </location>
</feature>
<evidence type="ECO:0000313" key="9">
    <source>
        <dbReference type="EMBL" id="RYP82556.1"/>
    </source>
</evidence>
<keyword evidence="3 7" id="KW-0812">Transmembrane</keyword>
<dbReference type="AlphaFoldDB" id="A0A4Q4Z689"/>
<feature type="transmembrane region" description="Helical" evidence="7">
    <location>
        <begin position="165"/>
        <end position="185"/>
    </location>
</feature>
<name>A0A4Q4Z689_9ACTN</name>
<dbReference type="Pfam" id="PF06781">
    <property type="entry name" value="CrgA"/>
    <property type="match status" value="2"/>
</dbReference>
<keyword evidence="10" id="KW-1185">Reference proteome</keyword>
<comment type="function">
    <text evidence="7">Involved in cell division.</text>
</comment>
<organism evidence="9 10">
    <name type="scientific">Nocardioides guangzhouensis</name>
    <dbReference type="NCBI Taxonomy" id="2497878"/>
    <lineage>
        <taxon>Bacteria</taxon>
        <taxon>Bacillati</taxon>
        <taxon>Actinomycetota</taxon>
        <taxon>Actinomycetes</taxon>
        <taxon>Propionibacteriales</taxon>
        <taxon>Nocardioidaceae</taxon>
        <taxon>Nocardioides</taxon>
    </lineage>
</organism>
<dbReference type="InterPro" id="IPR009619">
    <property type="entry name" value="CrgA"/>
</dbReference>
<keyword evidence="5 7" id="KW-0472">Membrane</keyword>
<comment type="subcellular location">
    <subcellularLocation>
        <location evidence="7">Cell membrane</location>
        <topology evidence="7">Multi-pass membrane protein</topology>
    </subcellularLocation>
</comment>
<comment type="caution">
    <text evidence="9">The sequence shown here is derived from an EMBL/GenBank/DDBJ whole genome shotgun (WGS) entry which is preliminary data.</text>
</comment>
<gene>
    <name evidence="7" type="primary">crgA</name>
    <name evidence="9" type="ORF">EKO23_21455</name>
</gene>
<dbReference type="HAMAP" id="MF_00631">
    <property type="entry name" value="CrgA"/>
    <property type="match status" value="1"/>
</dbReference>
<evidence type="ECO:0000256" key="6">
    <source>
        <dbReference type="ARBA" id="ARBA00023306"/>
    </source>
</evidence>
<keyword evidence="4 7" id="KW-1133">Transmembrane helix</keyword>
<keyword evidence="6 7" id="KW-0131">Cell cycle</keyword>
<evidence type="ECO:0000256" key="2">
    <source>
        <dbReference type="ARBA" id="ARBA00022618"/>
    </source>
</evidence>
<evidence type="ECO:0000256" key="5">
    <source>
        <dbReference type="ARBA" id="ARBA00023136"/>
    </source>
</evidence>
<proteinExistence type="inferred from homology"/>
<comment type="similarity">
    <text evidence="7">Belongs to the CrgA family.</text>
</comment>
<feature type="compositionally biased region" description="Basic and acidic residues" evidence="8">
    <location>
        <begin position="57"/>
        <end position="68"/>
    </location>
</feature>
<dbReference type="EMBL" id="SDKM01000045">
    <property type="protein sequence ID" value="RYP82556.1"/>
    <property type="molecule type" value="Genomic_DNA"/>
</dbReference>
<dbReference type="OrthoDB" id="5189646at2"/>
<feature type="transmembrane region" description="Helical" evidence="7">
    <location>
        <begin position="205"/>
        <end position="222"/>
    </location>
</feature>
<dbReference type="Proteomes" id="UP000295198">
    <property type="component" value="Unassembled WGS sequence"/>
</dbReference>
<accession>A0A4Q4Z689</accession>
<comment type="caution">
    <text evidence="7">Lacks conserved residue(s) required for the propagation of feature annotation.</text>
</comment>
<dbReference type="GO" id="GO:0005886">
    <property type="term" value="C:plasma membrane"/>
    <property type="evidence" value="ECO:0007669"/>
    <property type="project" value="UniProtKB-SubCell"/>
</dbReference>
<evidence type="ECO:0000256" key="4">
    <source>
        <dbReference type="ARBA" id="ARBA00022989"/>
    </source>
</evidence>
<evidence type="ECO:0000256" key="7">
    <source>
        <dbReference type="HAMAP-Rule" id="MF_00631"/>
    </source>
</evidence>
<feature type="transmembrane region" description="Helical" evidence="7">
    <location>
        <begin position="135"/>
        <end position="153"/>
    </location>
</feature>
<feature type="region of interest" description="Disordered" evidence="8">
    <location>
        <begin position="45"/>
        <end position="68"/>
    </location>
</feature>
<evidence type="ECO:0000256" key="3">
    <source>
        <dbReference type="ARBA" id="ARBA00022692"/>
    </source>
</evidence>
<dbReference type="GO" id="GO:0051301">
    <property type="term" value="P:cell division"/>
    <property type="evidence" value="ECO:0007669"/>
    <property type="project" value="UniProtKB-UniRule"/>
</dbReference>
<evidence type="ECO:0000256" key="8">
    <source>
        <dbReference type="SAM" id="MobiDB-lite"/>
    </source>
</evidence>